<reference evidence="1" key="1">
    <citation type="submission" date="2019-04" db="EMBL/GenBank/DDBJ databases">
        <title>Microbes associate with the intestines of laboratory mice.</title>
        <authorList>
            <person name="Navarre W."/>
            <person name="Wong E."/>
            <person name="Huang K."/>
            <person name="Tropini C."/>
            <person name="Ng K."/>
            <person name="Yu B."/>
        </authorList>
    </citation>
    <scope>NUCLEOTIDE SEQUENCE</scope>
    <source>
        <strain evidence="1">NM04_E33</strain>
    </source>
</reference>
<gene>
    <name evidence="1" type="ORF">E5331_17305</name>
</gene>
<proteinExistence type="predicted"/>
<organism evidence="1 2">
    <name type="scientific">Lepagella muris</name>
    <dbReference type="NCBI Taxonomy" id="3032870"/>
    <lineage>
        <taxon>Bacteria</taxon>
        <taxon>Pseudomonadati</taxon>
        <taxon>Bacteroidota</taxon>
        <taxon>Bacteroidia</taxon>
        <taxon>Bacteroidales</taxon>
        <taxon>Muribaculaceae</taxon>
        <taxon>Lepagella</taxon>
    </lineage>
</organism>
<name>A0AC61RI37_9BACT</name>
<dbReference type="EMBL" id="SRYB01000035">
    <property type="protein sequence ID" value="TGY76862.1"/>
    <property type="molecule type" value="Genomic_DNA"/>
</dbReference>
<protein>
    <submittedName>
        <fullName evidence="1">META domain-containing protein</fullName>
    </submittedName>
</protein>
<dbReference type="Proteomes" id="UP000306319">
    <property type="component" value="Unassembled WGS sequence"/>
</dbReference>
<sequence length="303" mass="33385">MPVHKKYKDMKLLKECVMPMLAIAILPLGACSVANKKTDKNQEVKKEAVLPTDREKIVQPVSAVYTSAELANGVVKGDWAIEKVNGKDAVGEKSPFLKFVPEEKRVYGNNGCNIINGSYQYNPADSTLTFGTMASTMMACGMEGITDYEINQALGEVRYYTCNLSGDDFYLTLYDSERKPVMELMHQNFQFLNGTWAVKEISGQPVDVPDMKLVIDVDEGKLHGNTGCNIINGTLETDMDAANSISFQGIAMTRMACPDPNYETQLIVAIEEATKAKQLQGNKAALLNSDNKTVLLLERTSDK</sequence>
<accession>A0AC61RI37</accession>
<keyword evidence="2" id="KW-1185">Reference proteome</keyword>
<evidence type="ECO:0000313" key="2">
    <source>
        <dbReference type="Proteomes" id="UP000306319"/>
    </source>
</evidence>
<comment type="caution">
    <text evidence="1">The sequence shown here is derived from an EMBL/GenBank/DDBJ whole genome shotgun (WGS) entry which is preliminary data.</text>
</comment>
<evidence type="ECO:0000313" key="1">
    <source>
        <dbReference type="EMBL" id="TGY76862.1"/>
    </source>
</evidence>